<dbReference type="RefSeq" id="WP_311789955.1">
    <property type="nucleotide sequence ID" value="NZ_JARPZN010000002.1"/>
</dbReference>
<dbReference type="EMBL" id="JARPZN010000002">
    <property type="protein sequence ID" value="MDT2689604.1"/>
    <property type="molecule type" value="Genomic_DNA"/>
</dbReference>
<proteinExistence type="predicted"/>
<dbReference type="Proteomes" id="UP001183682">
    <property type="component" value="Unassembled WGS sequence"/>
</dbReference>
<accession>A0AAE4HNN7</accession>
<protein>
    <submittedName>
        <fullName evidence="1">Uncharacterized protein</fullName>
    </submittedName>
</protein>
<evidence type="ECO:0000313" key="1">
    <source>
        <dbReference type="EMBL" id="MDT2689604.1"/>
    </source>
</evidence>
<evidence type="ECO:0000313" key="2">
    <source>
        <dbReference type="Proteomes" id="UP001183682"/>
    </source>
</evidence>
<organism evidence="1 2">
    <name type="scientific">Enterococcus gallinarum</name>
    <dbReference type="NCBI Taxonomy" id="1353"/>
    <lineage>
        <taxon>Bacteria</taxon>
        <taxon>Bacillati</taxon>
        <taxon>Bacillota</taxon>
        <taxon>Bacilli</taxon>
        <taxon>Lactobacillales</taxon>
        <taxon>Enterococcaceae</taxon>
        <taxon>Enterococcus</taxon>
    </lineage>
</organism>
<name>A0AAE4HNN7_ENTGA</name>
<reference evidence="1" key="1">
    <citation type="submission" date="2023-03" db="EMBL/GenBank/DDBJ databases">
        <authorList>
            <person name="Shen W."/>
            <person name="Cai J."/>
        </authorList>
    </citation>
    <scope>NUCLEOTIDE SEQUENCE</scope>
    <source>
        <strain evidence="1">K69-2</strain>
    </source>
</reference>
<sequence length="70" mass="7849">MNKKMMKQVLEAIDDMNTSDIAETAEKLQEYLDGIYGLTATALKVLMDKLIEQGFSEEQAFQLTLAMSNS</sequence>
<gene>
    <name evidence="1" type="ORF">P7E30_05170</name>
</gene>
<comment type="caution">
    <text evidence="1">The sequence shown here is derived from an EMBL/GenBank/DDBJ whole genome shotgun (WGS) entry which is preliminary data.</text>
</comment>
<dbReference type="AlphaFoldDB" id="A0AAE4HNN7"/>